<gene>
    <name evidence="1" type="ORF">BpHYR1_041172</name>
</gene>
<reference evidence="1 2" key="1">
    <citation type="journal article" date="2018" name="Sci. Rep.">
        <title>Genomic signatures of local adaptation to the degree of environmental predictability in rotifers.</title>
        <authorList>
            <person name="Franch-Gras L."/>
            <person name="Hahn C."/>
            <person name="Garcia-Roger E.M."/>
            <person name="Carmona M.J."/>
            <person name="Serra M."/>
            <person name="Gomez A."/>
        </authorList>
    </citation>
    <scope>NUCLEOTIDE SEQUENCE [LARGE SCALE GENOMIC DNA]</scope>
    <source>
        <strain evidence="1">HYR1</strain>
    </source>
</reference>
<dbReference type="AlphaFoldDB" id="A0A3M7PQB0"/>
<protein>
    <submittedName>
        <fullName evidence="1">Uncharacterized protein</fullName>
    </submittedName>
</protein>
<evidence type="ECO:0000313" key="1">
    <source>
        <dbReference type="EMBL" id="RNA01240.1"/>
    </source>
</evidence>
<comment type="caution">
    <text evidence="1">The sequence shown here is derived from an EMBL/GenBank/DDBJ whole genome shotgun (WGS) entry which is preliminary data.</text>
</comment>
<name>A0A3M7PQB0_BRAPC</name>
<organism evidence="1 2">
    <name type="scientific">Brachionus plicatilis</name>
    <name type="common">Marine rotifer</name>
    <name type="synonym">Brachionus muelleri</name>
    <dbReference type="NCBI Taxonomy" id="10195"/>
    <lineage>
        <taxon>Eukaryota</taxon>
        <taxon>Metazoa</taxon>
        <taxon>Spiralia</taxon>
        <taxon>Gnathifera</taxon>
        <taxon>Rotifera</taxon>
        <taxon>Eurotatoria</taxon>
        <taxon>Monogononta</taxon>
        <taxon>Pseudotrocha</taxon>
        <taxon>Ploima</taxon>
        <taxon>Brachionidae</taxon>
        <taxon>Brachionus</taxon>
    </lineage>
</organism>
<dbReference type="Proteomes" id="UP000276133">
    <property type="component" value="Unassembled WGS sequence"/>
</dbReference>
<evidence type="ECO:0000313" key="2">
    <source>
        <dbReference type="Proteomes" id="UP000276133"/>
    </source>
</evidence>
<proteinExistence type="predicted"/>
<accession>A0A3M7PQB0</accession>
<dbReference type="EMBL" id="REGN01009398">
    <property type="protein sequence ID" value="RNA01240.1"/>
    <property type="molecule type" value="Genomic_DNA"/>
</dbReference>
<keyword evidence="2" id="KW-1185">Reference proteome</keyword>
<sequence>MGLKIISHLKNCIFFRSGEDSAASNDTELALKRAPLSARMSGAVYDERPIWYKKLENFEILRN</sequence>